<proteinExistence type="predicted"/>
<evidence type="ECO:0000313" key="2">
    <source>
        <dbReference type="EMBL" id="GIL62551.1"/>
    </source>
</evidence>
<gene>
    <name evidence="2" type="ORF">Vafri_16639</name>
</gene>
<dbReference type="Proteomes" id="UP000747399">
    <property type="component" value="Unassembled WGS sequence"/>
</dbReference>
<feature type="compositionally biased region" description="Polar residues" evidence="1">
    <location>
        <begin position="144"/>
        <end position="153"/>
    </location>
</feature>
<evidence type="ECO:0000313" key="3">
    <source>
        <dbReference type="Proteomes" id="UP000747399"/>
    </source>
</evidence>
<reference evidence="2" key="1">
    <citation type="journal article" date="2021" name="Proc. Natl. Acad. Sci. U.S.A.">
        <title>Three genomes in the algal genus Volvox reveal the fate of a haploid sex-determining region after a transition to homothallism.</title>
        <authorList>
            <person name="Yamamoto K."/>
            <person name="Hamaji T."/>
            <person name="Kawai-Toyooka H."/>
            <person name="Matsuzaki R."/>
            <person name="Takahashi F."/>
            <person name="Nishimura Y."/>
            <person name="Kawachi M."/>
            <person name="Noguchi H."/>
            <person name="Minakuchi Y."/>
            <person name="Umen J.G."/>
            <person name="Toyoda A."/>
            <person name="Nozaki H."/>
        </authorList>
    </citation>
    <scope>NUCLEOTIDE SEQUENCE</scope>
    <source>
        <strain evidence="2">NIES-3780</strain>
    </source>
</reference>
<feature type="compositionally biased region" description="Basic and acidic residues" evidence="1">
    <location>
        <begin position="70"/>
        <end position="82"/>
    </location>
</feature>
<feature type="non-terminal residue" evidence="2">
    <location>
        <position position="498"/>
    </location>
</feature>
<feature type="region of interest" description="Disordered" evidence="1">
    <location>
        <begin position="34"/>
        <end position="112"/>
    </location>
</feature>
<name>A0A8J4F9D5_9CHLO</name>
<evidence type="ECO:0000256" key="1">
    <source>
        <dbReference type="SAM" id="MobiDB-lite"/>
    </source>
</evidence>
<accession>A0A8J4F9D5</accession>
<feature type="compositionally biased region" description="Gly residues" evidence="1">
    <location>
        <begin position="350"/>
        <end position="366"/>
    </location>
</feature>
<sequence>MTDGSYLEVFVPLQADASLNPAALEPYENADSSIYAKTNLPSPRDSPMINQGNTDAIPRDEEADAVAAHSEVEAQPPRERPNKQRRRQRRDSADTQSTAHSETAPPQDVHAAAAKHMAGLALQRLSHGGGESTTASRDPHLYATTVTTGSSSPGEDHQRHARHGHVRHRSRTTHSGKRHSSPGSNTTPGITSTTTATGSPAFQDPILDPVASEDLVAAASAAALAAALGSARLASIAAARPPPPPEEVKIHPPRPNFMRSMTAPRTDGGGYYSLTVSYDSPPMASPSASGYMIRRPAKSPVPKPRYASTAPPPAVTATTAPLMARTTSMSPTKTTRPISPTAAAGRRRGGGSSGGGGGRGSGGRGSGLSAFTDASVAGAAIGSNSGGADAAASTTSPVDDDLMVNHCKLLVDRELLAVEVRRLASQVQHLTAQQGLLQEELQRLLNRNSNLNSALASTVTTVESQAELMDILSEAVRNTVLVDEHDAATAASEIAAGS</sequence>
<organism evidence="2 3">
    <name type="scientific">Volvox africanus</name>
    <dbReference type="NCBI Taxonomy" id="51714"/>
    <lineage>
        <taxon>Eukaryota</taxon>
        <taxon>Viridiplantae</taxon>
        <taxon>Chlorophyta</taxon>
        <taxon>core chlorophytes</taxon>
        <taxon>Chlorophyceae</taxon>
        <taxon>CS clade</taxon>
        <taxon>Chlamydomonadales</taxon>
        <taxon>Volvocaceae</taxon>
        <taxon>Volvox</taxon>
    </lineage>
</organism>
<feature type="compositionally biased region" description="Polar residues" evidence="1">
    <location>
        <begin position="325"/>
        <end position="338"/>
    </location>
</feature>
<feature type="region of interest" description="Disordered" evidence="1">
    <location>
        <begin position="287"/>
        <end position="369"/>
    </location>
</feature>
<feature type="compositionally biased region" description="Low complexity" evidence="1">
    <location>
        <begin position="181"/>
        <end position="200"/>
    </location>
</feature>
<dbReference type="EMBL" id="BNCO01000052">
    <property type="protein sequence ID" value="GIL62551.1"/>
    <property type="molecule type" value="Genomic_DNA"/>
</dbReference>
<feature type="compositionally biased region" description="Basic residues" evidence="1">
    <location>
        <begin position="159"/>
        <end position="180"/>
    </location>
</feature>
<keyword evidence="3" id="KW-1185">Reference proteome</keyword>
<protein>
    <submittedName>
        <fullName evidence="2">Uncharacterized protein</fullName>
    </submittedName>
</protein>
<feature type="region of interest" description="Disordered" evidence="1">
    <location>
        <begin position="126"/>
        <end position="205"/>
    </location>
</feature>
<comment type="caution">
    <text evidence="2">The sequence shown here is derived from an EMBL/GenBank/DDBJ whole genome shotgun (WGS) entry which is preliminary data.</text>
</comment>
<dbReference type="AlphaFoldDB" id="A0A8J4F9D5"/>